<protein>
    <submittedName>
        <fullName evidence="1">Putative secreted peptide</fullName>
    </submittedName>
</protein>
<name>A0A2M3ZUS7_9DIPT</name>
<organism evidence="1">
    <name type="scientific">Anopheles braziliensis</name>
    <dbReference type="NCBI Taxonomy" id="58242"/>
    <lineage>
        <taxon>Eukaryota</taxon>
        <taxon>Metazoa</taxon>
        <taxon>Ecdysozoa</taxon>
        <taxon>Arthropoda</taxon>
        <taxon>Hexapoda</taxon>
        <taxon>Insecta</taxon>
        <taxon>Pterygota</taxon>
        <taxon>Neoptera</taxon>
        <taxon>Endopterygota</taxon>
        <taxon>Diptera</taxon>
        <taxon>Nematocera</taxon>
        <taxon>Culicoidea</taxon>
        <taxon>Culicidae</taxon>
        <taxon>Anophelinae</taxon>
        <taxon>Anopheles</taxon>
    </lineage>
</organism>
<accession>A0A2M3ZUS7</accession>
<evidence type="ECO:0000313" key="1">
    <source>
        <dbReference type="EMBL" id="MBW32269.1"/>
    </source>
</evidence>
<reference evidence="1" key="1">
    <citation type="submission" date="2018-01" db="EMBL/GenBank/DDBJ databases">
        <title>An insight into the sialome of Amazonian anophelines.</title>
        <authorList>
            <person name="Ribeiro J.M."/>
            <person name="Scarpassa V."/>
            <person name="Calvo E."/>
        </authorList>
    </citation>
    <scope>NUCLEOTIDE SEQUENCE</scope>
    <source>
        <tissue evidence="1">Salivary glands</tissue>
    </source>
</reference>
<dbReference type="EMBL" id="GGFM01011518">
    <property type="protein sequence ID" value="MBW32269.1"/>
    <property type="molecule type" value="Transcribed_RNA"/>
</dbReference>
<dbReference type="AlphaFoldDB" id="A0A2M3ZUS7"/>
<proteinExistence type="predicted"/>
<sequence length="75" mass="8030">MGAPSVVATVTSWTAVFSLLMKVGASWAVACVTSKYLDSVRGFGRLTYRITNPALMRNTSRNTIIAVSQSGSRSM</sequence>